<dbReference type="KEGG" id="sbae:DSM104329_05594"/>
<sequence>MVVMTEITLDQARAIARLRRRHPGCAVVVHDRPHDIILEVRRGRRTVALERLGEDGSVSGPQPLGLALAA</sequence>
<organism evidence="1 2">
    <name type="scientific">Capillimicrobium parvum</name>
    <dbReference type="NCBI Taxonomy" id="2884022"/>
    <lineage>
        <taxon>Bacteria</taxon>
        <taxon>Bacillati</taxon>
        <taxon>Actinomycetota</taxon>
        <taxon>Thermoleophilia</taxon>
        <taxon>Solirubrobacterales</taxon>
        <taxon>Capillimicrobiaceae</taxon>
        <taxon>Capillimicrobium</taxon>
    </lineage>
</organism>
<evidence type="ECO:0000313" key="2">
    <source>
        <dbReference type="Proteomes" id="UP001162834"/>
    </source>
</evidence>
<dbReference type="EMBL" id="CP087164">
    <property type="protein sequence ID" value="UGS39162.1"/>
    <property type="molecule type" value="Genomic_DNA"/>
</dbReference>
<gene>
    <name evidence="1" type="ORF">DSM104329_05594</name>
</gene>
<dbReference type="AlphaFoldDB" id="A0A9E7C764"/>
<proteinExistence type="predicted"/>
<keyword evidence="2" id="KW-1185">Reference proteome</keyword>
<name>A0A9E7C764_9ACTN</name>
<accession>A0A9E7C764</accession>
<dbReference type="Proteomes" id="UP001162834">
    <property type="component" value="Chromosome"/>
</dbReference>
<evidence type="ECO:0000313" key="1">
    <source>
        <dbReference type="EMBL" id="UGS39162.1"/>
    </source>
</evidence>
<protein>
    <submittedName>
        <fullName evidence="1">Uncharacterized protein</fullName>
    </submittedName>
</protein>
<reference evidence="1" key="1">
    <citation type="journal article" date="2022" name="Int. J. Syst. Evol. Microbiol.">
        <title>Pseudomonas aegrilactucae sp. nov. and Pseudomonas morbosilactucae sp. nov., pathogens causing bacterial rot of lettuce in Japan.</title>
        <authorList>
            <person name="Sawada H."/>
            <person name="Fujikawa T."/>
            <person name="Satou M."/>
        </authorList>
    </citation>
    <scope>NUCLEOTIDE SEQUENCE</scope>
    <source>
        <strain evidence="1">0166_1</strain>
    </source>
</reference>